<evidence type="ECO:0000256" key="5">
    <source>
        <dbReference type="ARBA" id="ARBA00022967"/>
    </source>
</evidence>
<dbReference type="GO" id="GO:0005886">
    <property type="term" value="C:plasma membrane"/>
    <property type="evidence" value="ECO:0007669"/>
    <property type="project" value="UniProtKB-SubCell"/>
</dbReference>
<evidence type="ECO:0000256" key="1">
    <source>
        <dbReference type="ARBA" id="ARBA00004127"/>
    </source>
</evidence>
<dbReference type="NCBIfam" id="NF009070">
    <property type="entry name" value="PRK12405.1"/>
    <property type="match status" value="1"/>
</dbReference>
<dbReference type="GO" id="GO:0012505">
    <property type="term" value="C:endomembrane system"/>
    <property type="evidence" value="ECO:0007669"/>
    <property type="project" value="UniProtKB-SubCell"/>
</dbReference>
<comment type="similarity">
    <text evidence="9">Belongs to the NqrDE/RnfAE family.</text>
</comment>
<accession>A0A917CNJ7</accession>
<keyword evidence="12" id="KW-1185">Reference proteome</keyword>
<feature type="compositionally biased region" description="Polar residues" evidence="10">
    <location>
        <begin position="216"/>
        <end position="225"/>
    </location>
</feature>
<name>A0A917CNJ7_9GAMM</name>
<evidence type="ECO:0000256" key="8">
    <source>
        <dbReference type="ARBA" id="ARBA00023136"/>
    </source>
</evidence>
<keyword evidence="7 9" id="KW-1133">Transmembrane helix</keyword>
<dbReference type="RefSeq" id="WP_188364761.1">
    <property type="nucleotide sequence ID" value="NZ_BAABJF010000015.1"/>
</dbReference>
<evidence type="ECO:0000256" key="6">
    <source>
        <dbReference type="ARBA" id="ARBA00022982"/>
    </source>
</evidence>
<dbReference type="Pfam" id="PF02508">
    <property type="entry name" value="Rnf-Nqr"/>
    <property type="match status" value="1"/>
</dbReference>
<dbReference type="GO" id="GO:0022900">
    <property type="term" value="P:electron transport chain"/>
    <property type="evidence" value="ECO:0007669"/>
    <property type="project" value="UniProtKB-UniRule"/>
</dbReference>
<evidence type="ECO:0000313" key="12">
    <source>
        <dbReference type="Proteomes" id="UP000605253"/>
    </source>
</evidence>
<evidence type="ECO:0000313" key="11">
    <source>
        <dbReference type="EMBL" id="GGF92039.1"/>
    </source>
</evidence>
<comment type="subunit">
    <text evidence="9">The complex is composed of six subunits: RnfA, RnfB, RnfC, RnfD, RnfE and RnfG.</text>
</comment>
<dbReference type="InterPro" id="IPR010968">
    <property type="entry name" value="RnfE"/>
</dbReference>
<comment type="caution">
    <text evidence="11">The sequence shown here is derived from an EMBL/GenBank/DDBJ whole genome shotgun (WGS) entry which is preliminary data.</text>
</comment>
<sequence length="225" mass="24699">MRDFIKTRLWDNNAALVQMLGLCPLLAVSNTVINALGMGIATVTVVVITNFLVSMIRPITRQEIRIPLFVLLIASVVTVIEMVMNAYFHQLYLILGIFIPLIVTNCLIMGRAEAYASKNPLWSSVKDGFFVGLGFALVMIAIGAIRELIGQGTLFSQAHLLFGDWGRHLTLTLIPEYSGFLVAVLPPGAFFALALLVALKNKRDANQKEKARQSHKATTSNPEST</sequence>
<keyword evidence="4 9" id="KW-0812">Transmembrane</keyword>
<keyword evidence="9" id="KW-1003">Cell membrane</keyword>
<feature type="transmembrane region" description="Helical" evidence="9">
    <location>
        <begin position="90"/>
        <end position="108"/>
    </location>
</feature>
<feature type="transmembrane region" description="Helical" evidence="9">
    <location>
        <begin position="177"/>
        <end position="199"/>
    </location>
</feature>
<gene>
    <name evidence="9 11" type="primary">rnfE</name>
    <name evidence="11" type="ORF">GCM10011365_11560</name>
</gene>
<evidence type="ECO:0000256" key="3">
    <source>
        <dbReference type="ARBA" id="ARBA00022519"/>
    </source>
</evidence>
<keyword evidence="3 9" id="KW-0997">Cell inner membrane</keyword>
<dbReference type="NCBIfam" id="TIGR01948">
    <property type="entry name" value="rnfE"/>
    <property type="match status" value="1"/>
</dbReference>
<evidence type="ECO:0000256" key="10">
    <source>
        <dbReference type="SAM" id="MobiDB-lite"/>
    </source>
</evidence>
<feature type="transmembrane region" description="Helical" evidence="9">
    <location>
        <begin position="66"/>
        <end position="84"/>
    </location>
</feature>
<dbReference type="PANTHER" id="PTHR30586">
    <property type="entry name" value="ELECTRON TRANSPORT COMPLEX PROTEIN RNFE"/>
    <property type="match status" value="1"/>
</dbReference>
<protein>
    <recommendedName>
        <fullName evidence="9">Ion-translocating oxidoreductase complex subunit E</fullName>
        <ecNumber evidence="9">7.-.-.-</ecNumber>
    </recommendedName>
    <alternativeName>
        <fullName evidence="9">Rnf electron transport complex subunit E</fullName>
    </alternativeName>
</protein>
<dbReference type="EC" id="7.-.-.-" evidence="9"/>
<proteinExistence type="inferred from homology"/>
<dbReference type="InterPro" id="IPR003667">
    <property type="entry name" value="NqrDE/RnfAE"/>
</dbReference>
<dbReference type="Proteomes" id="UP000605253">
    <property type="component" value="Unassembled WGS sequence"/>
</dbReference>
<dbReference type="HAMAP" id="MF_00478">
    <property type="entry name" value="RsxE_RnfE"/>
    <property type="match status" value="1"/>
</dbReference>
<reference evidence="11" key="2">
    <citation type="submission" date="2020-09" db="EMBL/GenBank/DDBJ databases">
        <authorList>
            <person name="Sun Q."/>
            <person name="Zhou Y."/>
        </authorList>
    </citation>
    <scope>NUCLEOTIDE SEQUENCE</scope>
    <source>
        <strain evidence="11">CGMCC 1.12181</strain>
    </source>
</reference>
<keyword evidence="2 9" id="KW-0813">Transport</keyword>
<dbReference type="EMBL" id="BMEO01000004">
    <property type="protein sequence ID" value="GGF92039.1"/>
    <property type="molecule type" value="Genomic_DNA"/>
</dbReference>
<comment type="function">
    <text evidence="9">Part of a membrane-bound complex that couples electron transfer with translocation of ions across the membrane.</text>
</comment>
<feature type="region of interest" description="Disordered" evidence="10">
    <location>
        <begin position="206"/>
        <end position="225"/>
    </location>
</feature>
<dbReference type="PANTHER" id="PTHR30586:SF0">
    <property type="entry name" value="ION-TRANSLOCATING OXIDOREDUCTASE COMPLEX SUBUNIT E"/>
    <property type="match status" value="1"/>
</dbReference>
<comment type="subcellular location">
    <subcellularLocation>
        <location evidence="9">Cell inner membrane</location>
        <topology evidence="9">Multi-pass membrane protein</topology>
    </subcellularLocation>
    <subcellularLocation>
        <location evidence="1">Endomembrane system</location>
        <topology evidence="1">Multi-pass membrane protein</topology>
    </subcellularLocation>
</comment>
<evidence type="ECO:0000256" key="7">
    <source>
        <dbReference type="ARBA" id="ARBA00022989"/>
    </source>
</evidence>
<dbReference type="PIRSF" id="PIRSF006102">
    <property type="entry name" value="NQR_DE"/>
    <property type="match status" value="1"/>
</dbReference>
<evidence type="ECO:0000256" key="2">
    <source>
        <dbReference type="ARBA" id="ARBA00022448"/>
    </source>
</evidence>
<keyword evidence="5 9" id="KW-1278">Translocase</keyword>
<reference evidence="11" key="1">
    <citation type="journal article" date="2014" name="Int. J. Syst. Evol. Microbiol.">
        <title>Complete genome sequence of Corynebacterium casei LMG S-19264T (=DSM 44701T), isolated from a smear-ripened cheese.</title>
        <authorList>
            <consortium name="US DOE Joint Genome Institute (JGI-PGF)"/>
            <person name="Walter F."/>
            <person name="Albersmeier A."/>
            <person name="Kalinowski J."/>
            <person name="Ruckert C."/>
        </authorList>
    </citation>
    <scope>NUCLEOTIDE SEQUENCE</scope>
    <source>
        <strain evidence="11">CGMCC 1.12181</strain>
    </source>
</reference>
<keyword evidence="6 9" id="KW-0249">Electron transport</keyword>
<evidence type="ECO:0000256" key="4">
    <source>
        <dbReference type="ARBA" id="ARBA00022692"/>
    </source>
</evidence>
<feature type="transmembrane region" description="Helical" evidence="9">
    <location>
        <begin position="129"/>
        <end position="149"/>
    </location>
</feature>
<evidence type="ECO:0000256" key="9">
    <source>
        <dbReference type="HAMAP-Rule" id="MF_00478"/>
    </source>
</evidence>
<keyword evidence="8 9" id="KW-0472">Membrane</keyword>
<feature type="transmembrane region" description="Helical" evidence="9">
    <location>
        <begin position="35"/>
        <end position="54"/>
    </location>
</feature>
<organism evidence="11 12">
    <name type="scientific">Marinicella pacifica</name>
    <dbReference type="NCBI Taxonomy" id="1171543"/>
    <lineage>
        <taxon>Bacteria</taxon>
        <taxon>Pseudomonadati</taxon>
        <taxon>Pseudomonadota</taxon>
        <taxon>Gammaproteobacteria</taxon>
        <taxon>Lysobacterales</taxon>
        <taxon>Marinicellaceae</taxon>
        <taxon>Marinicella</taxon>
    </lineage>
</organism>
<dbReference type="AlphaFoldDB" id="A0A917CNJ7"/>